<dbReference type="GO" id="GO:0009264">
    <property type="term" value="P:deoxyribonucleotide catabolic process"/>
    <property type="evidence" value="ECO:0007669"/>
    <property type="project" value="InterPro"/>
</dbReference>
<name>A0AAI8YPJ4_9PEZI</name>
<dbReference type="GO" id="GO:0005737">
    <property type="term" value="C:cytoplasm"/>
    <property type="evidence" value="ECO:0007669"/>
    <property type="project" value="InterPro"/>
</dbReference>
<dbReference type="Gene3D" id="3.20.20.70">
    <property type="entry name" value="Aldolase class I"/>
    <property type="match status" value="1"/>
</dbReference>
<feature type="region of interest" description="Disordered" evidence="8">
    <location>
        <begin position="1"/>
        <end position="68"/>
    </location>
</feature>
<evidence type="ECO:0000256" key="8">
    <source>
        <dbReference type="SAM" id="MobiDB-lite"/>
    </source>
</evidence>
<keyword evidence="10" id="KW-1185">Reference proteome</keyword>
<proteinExistence type="inferred from homology"/>
<evidence type="ECO:0000256" key="7">
    <source>
        <dbReference type="ARBA" id="ARBA00048791"/>
    </source>
</evidence>
<dbReference type="PANTHER" id="PTHR10889">
    <property type="entry name" value="DEOXYRIBOSE-PHOSPHATE ALDOLASE"/>
    <property type="match status" value="1"/>
</dbReference>
<evidence type="ECO:0000256" key="6">
    <source>
        <dbReference type="ARBA" id="ARBA00032755"/>
    </source>
</evidence>
<comment type="caution">
    <text evidence="9">The sequence shown here is derived from an EMBL/GenBank/DDBJ whole genome shotgun (WGS) entry which is preliminary data.</text>
</comment>
<dbReference type="EC" id="4.1.2.4" evidence="2"/>
<keyword evidence="5" id="KW-0704">Schiff base</keyword>
<evidence type="ECO:0000256" key="1">
    <source>
        <dbReference type="ARBA" id="ARBA00010936"/>
    </source>
</evidence>
<dbReference type="EMBL" id="CAVMBE010000002">
    <property type="protein sequence ID" value="CAK3776392.1"/>
    <property type="molecule type" value="Genomic_DNA"/>
</dbReference>
<evidence type="ECO:0000313" key="10">
    <source>
        <dbReference type="Proteomes" id="UP001296104"/>
    </source>
</evidence>
<gene>
    <name evidence="9" type="ORF">LECACI_7A000504</name>
</gene>
<dbReference type="AlphaFoldDB" id="A0AAI8YPJ4"/>
<dbReference type="InterPro" id="IPR011343">
    <property type="entry name" value="DeoC"/>
</dbReference>
<feature type="region of interest" description="Disordered" evidence="8">
    <location>
        <begin position="357"/>
        <end position="384"/>
    </location>
</feature>
<reference evidence="9" key="1">
    <citation type="submission" date="2023-11" db="EMBL/GenBank/DDBJ databases">
        <authorList>
            <person name="Alioto T."/>
            <person name="Alioto T."/>
            <person name="Gomez Garrido J."/>
        </authorList>
    </citation>
    <scope>NUCLEOTIDE SEQUENCE</scope>
</reference>
<evidence type="ECO:0000256" key="5">
    <source>
        <dbReference type="ARBA" id="ARBA00023270"/>
    </source>
</evidence>
<feature type="compositionally biased region" description="Basic and acidic residues" evidence="8">
    <location>
        <begin position="357"/>
        <end position="366"/>
    </location>
</feature>
<dbReference type="SMART" id="SM01133">
    <property type="entry name" value="DeoC"/>
    <property type="match status" value="1"/>
</dbReference>
<dbReference type="SUPFAM" id="SSF51569">
    <property type="entry name" value="Aldolase"/>
    <property type="match status" value="1"/>
</dbReference>
<feature type="compositionally biased region" description="Basic and acidic residues" evidence="8">
    <location>
        <begin position="37"/>
        <end position="52"/>
    </location>
</feature>
<dbReference type="InterPro" id="IPR028581">
    <property type="entry name" value="DeoC_typeI"/>
</dbReference>
<evidence type="ECO:0000256" key="4">
    <source>
        <dbReference type="ARBA" id="ARBA00023239"/>
    </source>
</evidence>
<keyword evidence="4" id="KW-0456">Lyase</keyword>
<dbReference type="GO" id="GO:0016052">
    <property type="term" value="P:carbohydrate catabolic process"/>
    <property type="evidence" value="ECO:0007669"/>
    <property type="project" value="TreeGrafter"/>
</dbReference>
<evidence type="ECO:0000313" key="9">
    <source>
        <dbReference type="EMBL" id="CAK3776392.1"/>
    </source>
</evidence>
<dbReference type="CDD" id="cd00959">
    <property type="entry name" value="DeoC"/>
    <property type="match status" value="1"/>
</dbReference>
<dbReference type="InterPro" id="IPR002915">
    <property type="entry name" value="DeoC/FbaB/LacD_aldolase"/>
</dbReference>
<accession>A0AAI8YPJ4</accession>
<keyword evidence="3" id="KW-0963">Cytoplasm</keyword>
<comment type="similarity">
    <text evidence="1">Belongs to the DeoC/FbaB aldolase family. DeoC type 1 subfamily.</text>
</comment>
<dbReference type="GO" id="GO:0004139">
    <property type="term" value="F:deoxyribose-phosphate aldolase activity"/>
    <property type="evidence" value="ECO:0007669"/>
    <property type="project" value="UniProtKB-EC"/>
</dbReference>
<evidence type="ECO:0000256" key="2">
    <source>
        <dbReference type="ARBA" id="ARBA00012515"/>
    </source>
</evidence>
<protein>
    <recommendedName>
        <fullName evidence="2">deoxyribose-phosphate aldolase</fullName>
        <ecNumber evidence="2">4.1.2.4</ecNumber>
    </recommendedName>
    <alternativeName>
        <fullName evidence="6">2-deoxy-D-ribose 5-phosphate aldolase</fullName>
    </alternativeName>
</protein>
<dbReference type="PANTHER" id="PTHR10889:SF1">
    <property type="entry name" value="DEOXYRIBOSE-PHOSPHATE ALDOLASE"/>
    <property type="match status" value="1"/>
</dbReference>
<dbReference type="NCBIfam" id="TIGR00126">
    <property type="entry name" value="deoC"/>
    <property type="match status" value="1"/>
</dbReference>
<dbReference type="Proteomes" id="UP001296104">
    <property type="component" value="Unassembled WGS sequence"/>
</dbReference>
<evidence type="ECO:0000256" key="3">
    <source>
        <dbReference type="ARBA" id="ARBA00022490"/>
    </source>
</evidence>
<comment type="catalytic activity">
    <reaction evidence="7">
        <text>2-deoxy-D-ribose 5-phosphate = D-glyceraldehyde 3-phosphate + acetaldehyde</text>
        <dbReference type="Rhea" id="RHEA:12821"/>
        <dbReference type="ChEBI" id="CHEBI:15343"/>
        <dbReference type="ChEBI" id="CHEBI:59776"/>
        <dbReference type="ChEBI" id="CHEBI:62877"/>
        <dbReference type="EC" id="4.1.2.4"/>
    </reaction>
</comment>
<dbReference type="Pfam" id="PF01791">
    <property type="entry name" value="DeoC"/>
    <property type="match status" value="1"/>
</dbReference>
<organism evidence="9 10">
    <name type="scientific">Lecanosticta acicola</name>
    <dbReference type="NCBI Taxonomy" id="111012"/>
    <lineage>
        <taxon>Eukaryota</taxon>
        <taxon>Fungi</taxon>
        <taxon>Dikarya</taxon>
        <taxon>Ascomycota</taxon>
        <taxon>Pezizomycotina</taxon>
        <taxon>Dothideomycetes</taxon>
        <taxon>Dothideomycetidae</taxon>
        <taxon>Mycosphaerellales</taxon>
        <taxon>Mycosphaerellaceae</taxon>
        <taxon>Lecanosticta</taxon>
    </lineage>
</organism>
<dbReference type="InterPro" id="IPR013785">
    <property type="entry name" value="Aldolase_TIM"/>
</dbReference>
<dbReference type="HAMAP" id="MF_00114">
    <property type="entry name" value="DeoC_type1"/>
    <property type="match status" value="1"/>
</dbReference>
<sequence>MASIAQSKLDSMYETPPRYTPFDSRDRTLHSAGSDPDPIRPRIAKEAEHAAEEVAAPTSDPQTMSLPPSFVERGEVLCAEEMTTRYTDAEWEEIFREVEAEVEAWLAKEGKGQGGGKKKRVVDLGEVAGRIDHTLLKLDAKGMQIDELCSEARRHGFASVCVRPAWVQQCTSNLQNTRNPHIKTAAVIAFHEGTQDLSSSILEIRSALEAGADEFDIVLNHALLTSSPSSSPNDKFAQIYNHLASLRQQAPEPKILKLILETSQLTRSQIVAAATLAAAASYDFIKTSTGFNGAGATVENVRLMSACCEVLAKRNGGGKKMHVKASGGIRTLGDAVEMLEAGAERLGSSGGVGIAKEAREKGKGEGGDGGESIVGGATRLETDY</sequence>